<dbReference type="Proteomes" id="UP000023152">
    <property type="component" value="Unassembled WGS sequence"/>
</dbReference>
<gene>
    <name evidence="10" type="ORF">RFI_12826</name>
</gene>
<keyword evidence="4 8" id="KW-0805">Transcription regulation</keyword>
<evidence type="ECO:0000256" key="6">
    <source>
        <dbReference type="ARBA" id="ARBA00023204"/>
    </source>
</evidence>
<reference evidence="10 11" key="1">
    <citation type="journal article" date="2013" name="Curr. Biol.">
        <title>The Genome of the Foraminiferan Reticulomyxa filosa.</title>
        <authorList>
            <person name="Glockner G."/>
            <person name="Hulsmann N."/>
            <person name="Schleicher M."/>
            <person name="Noegel A.A."/>
            <person name="Eichinger L."/>
            <person name="Gallinger C."/>
            <person name="Pawlowski J."/>
            <person name="Sierra R."/>
            <person name="Euteneuer U."/>
            <person name="Pillet L."/>
            <person name="Moustafa A."/>
            <person name="Platzer M."/>
            <person name="Groth M."/>
            <person name="Szafranski K."/>
            <person name="Schliwa M."/>
        </authorList>
    </citation>
    <scope>NUCLEOTIDE SEQUENCE [LARGE SCALE GENOMIC DNA]</scope>
</reference>
<accession>X6NEK9</accession>
<dbReference type="GO" id="GO:0001671">
    <property type="term" value="F:ATPase activator activity"/>
    <property type="evidence" value="ECO:0007669"/>
    <property type="project" value="InterPro"/>
</dbReference>
<dbReference type="GO" id="GO:0005675">
    <property type="term" value="C:transcription factor TFIIH holo complex"/>
    <property type="evidence" value="ECO:0007669"/>
    <property type="project" value="TreeGrafter"/>
</dbReference>
<evidence type="ECO:0000256" key="2">
    <source>
        <dbReference type="ARBA" id="ARBA00007132"/>
    </source>
</evidence>
<dbReference type="GO" id="GO:0003690">
    <property type="term" value="F:double-stranded DNA binding"/>
    <property type="evidence" value="ECO:0007669"/>
    <property type="project" value="TreeGrafter"/>
</dbReference>
<dbReference type="InterPro" id="IPR040662">
    <property type="entry name" value="Tfb2_C"/>
</dbReference>
<dbReference type="Pfam" id="PF18307">
    <property type="entry name" value="Tfb2_C"/>
    <property type="match status" value="1"/>
</dbReference>
<sequence length="428" mass="49889">MQHYSGRPKDILTFLVSLDDTLLQSLYKDEYCVLAVFRSLRGLAKQYIMNIISLDNAIPQRFIEKWVHSTNTSRSHHKAAIHKLQEMRILMYYKSNDSYSMNPFFRKCLLQVLMAGSSCQQILCHSDSINTVVQIPTKEKLDKHAKDMWEQILNTLLDSKIGTLSELLSEVNLMKKHDSNKYEITGEGFRFLFQDIHSQIWQIIIGYLRGCKNRDLQEEDVLKFLLRLSFLTPEKGYSCTNLTPTQSVLARVINLFSFLFFFKLKYINKILGFALLWSCIQEERFYPTHLSKHLSVGHSLTKKERDSRGFIIVETTFKIYAYTNSELQIGLLTKFARLEVRLPNMVSGKITKNSIMEAIQKGIPVDMIIDYLEEYAHPLMRNKCPVLPINVMDQMRLWESETKRLHMQEAVLIYGIPNTETFEELAQV</sequence>
<keyword evidence="7 8" id="KW-0539">Nucleus</keyword>
<evidence type="ECO:0000256" key="1">
    <source>
        <dbReference type="ARBA" id="ARBA00004123"/>
    </source>
</evidence>
<feature type="non-terminal residue" evidence="10">
    <location>
        <position position="428"/>
    </location>
</feature>
<dbReference type="PANTHER" id="PTHR13152:SF0">
    <property type="entry name" value="GENERAL TRANSCRIPTION FACTOR IIH SUBUNIT 4"/>
    <property type="match status" value="1"/>
</dbReference>
<evidence type="ECO:0000256" key="5">
    <source>
        <dbReference type="ARBA" id="ARBA00023163"/>
    </source>
</evidence>
<evidence type="ECO:0000313" key="10">
    <source>
        <dbReference type="EMBL" id="ETO24333.1"/>
    </source>
</evidence>
<keyword evidence="6 8" id="KW-0234">DNA repair</keyword>
<evidence type="ECO:0000256" key="4">
    <source>
        <dbReference type="ARBA" id="ARBA00023015"/>
    </source>
</evidence>
<dbReference type="AlphaFoldDB" id="X6NEK9"/>
<evidence type="ECO:0000259" key="9">
    <source>
        <dbReference type="Pfam" id="PF18307"/>
    </source>
</evidence>
<dbReference type="OrthoDB" id="364513at2759"/>
<evidence type="ECO:0000256" key="3">
    <source>
        <dbReference type="ARBA" id="ARBA00022763"/>
    </source>
</evidence>
<dbReference type="GO" id="GO:0000439">
    <property type="term" value="C:transcription factor TFIIH core complex"/>
    <property type="evidence" value="ECO:0007669"/>
    <property type="project" value="InterPro"/>
</dbReference>
<name>X6NEK9_RETFI</name>
<comment type="similarity">
    <text evidence="2 8">Belongs to the TFB2 family.</text>
</comment>
<keyword evidence="3 8" id="KW-0227">DNA damage</keyword>
<keyword evidence="11" id="KW-1185">Reference proteome</keyword>
<evidence type="ECO:0000256" key="8">
    <source>
        <dbReference type="RuleBase" id="RU364024"/>
    </source>
</evidence>
<comment type="caution">
    <text evidence="10">The sequence shown here is derived from an EMBL/GenBank/DDBJ whole genome shotgun (WGS) entry which is preliminary data.</text>
</comment>
<dbReference type="Gene3D" id="3.30.70.2610">
    <property type="match status" value="1"/>
</dbReference>
<dbReference type="OMA" id="KGFIIIE"/>
<keyword evidence="5 8" id="KW-0804">Transcription</keyword>
<comment type="function">
    <text evidence="8">Component of the general transcription and DNA repair factor IIH (TFIIH) core complex which is involved in general and transcription-coupled nucleotide excision repair (NER) of damaged DNA.</text>
</comment>
<dbReference type="EMBL" id="ASPP01009292">
    <property type="protein sequence ID" value="ETO24333.1"/>
    <property type="molecule type" value="Genomic_DNA"/>
</dbReference>
<dbReference type="PANTHER" id="PTHR13152">
    <property type="entry name" value="TFIIH, POLYPEPTIDE 4"/>
    <property type="match status" value="1"/>
</dbReference>
<protein>
    <recommendedName>
        <fullName evidence="8">General transcription factor IIH subunit 4</fullName>
    </recommendedName>
</protein>
<comment type="subcellular location">
    <subcellularLocation>
        <location evidence="1 8">Nucleus</location>
    </subcellularLocation>
</comment>
<feature type="domain" description="Transcription factor Tfb2 C-terminal" evidence="9">
    <location>
        <begin position="393"/>
        <end position="427"/>
    </location>
</feature>
<dbReference type="Pfam" id="PF03849">
    <property type="entry name" value="Tfb2"/>
    <property type="match status" value="1"/>
</dbReference>
<evidence type="ECO:0000256" key="7">
    <source>
        <dbReference type="ARBA" id="ARBA00023242"/>
    </source>
</evidence>
<evidence type="ECO:0000313" key="11">
    <source>
        <dbReference type="Proteomes" id="UP000023152"/>
    </source>
</evidence>
<dbReference type="InterPro" id="IPR004598">
    <property type="entry name" value="TFIIH_p52/Tfb2"/>
</dbReference>
<organism evidence="10 11">
    <name type="scientific">Reticulomyxa filosa</name>
    <dbReference type="NCBI Taxonomy" id="46433"/>
    <lineage>
        <taxon>Eukaryota</taxon>
        <taxon>Sar</taxon>
        <taxon>Rhizaria</taxon>
        <taxon>Retaria</taxon>
        <taxon>Foraminifera</taxon>
        <taxon>Monothalamids</taxon>
        <taxon>Reticulomyxidae</taxon>
        <taxon>Reticulomyxa</taxon>
    </lineage>
</organism>
<proteinExistence type="inferred from homology"/>
<dbReference type="GO" id="GO:0006289">
    <property type="term" value="P:nucleotide-excision repair"/>
    <property type="evidence" value="ECO:0007669"/>
    <property type="project" value="InterPro"/>
</dbReference>